<accession>A0A9D4HZF2</accession>
<dbReference type="GO" id="GO:0019207">
    <property type="term" value="F:kinase regulator activity"/>
    <property type="evidence" value="ECO:0007669"/>
    <property type="project" value="TreeGrafter"/>
</dbReference>
<protein>
    <recommendedName>
        <fullName evidence="2">GSKIP domain-containing protein</fullName>
    </recommendedName>
</protein>
<dbReference type="InterPro" id="IPR007967">
    <property type="entry name" value="GSKIP_dom"/>
</dbReference>
<dbReference type="GO" id="GO:0005737">
    <property type="term" value="C:cytoplasm"/>
    <property type="evidence" value="ECO:0007669"/>
    <property type="project" value="TreeGrafter"/>
</dbReference>
<dbReference type="Gene3D" id="3.30.2280.10">
    <property type="entry name" value="Hypothetical protein (hspc210)"/>
    <property type="match status" value="1"/>
</dbReference>
<organism evidence="3 4">
    <name type="scientific">Dreissena polymorpha</name>
    <name type="common">Zebra mussel</name>
    <name type="synonym">Mytilus polymorpha</name>
    <dbReference type="NCBI Taxonomy" id="45954"/>
    <lineage>
        <taxon>Eukaryota</taxon>
        <taxon>Metazoa</taxon>
        <taxon>Spiralia</taxon>
        <taxon>Lophotrochozoa</taxon>
        <taxon>Mollusca</taxon>
        <taxon>Bivalvia</taxon>
        <taxon>Autobranchia</taxon>
        <taxon>Heteroconchia</taxon>
        <taxon>Euheterodonta</taxon>
        <taxon>Imparidentia</taxon>
        <taxon>Neoheterodontei</taxon>
        <taxon>Myida</taxon>
        <taxon>Dreissenoidea</taxon>
        <taxon>Dreissenidae</taxon>
        <taxon>Dreissena</taxon>
    </lineage>
</organism>
<dbReference type="OrthoDB" id="5804279at2759"/>
<gene>
    <name evidence="3" type="ORF">DPMN_045107</name>
</gene>
<evidence type="ECO:0000256" key="1">
    <source>
        <dbReference type="ARBA" id="ARBA00009571"/>
    </source>
</evidence>
<feature type="domain" description="GSKIP" evidence="2">
    <location>
        <begin position="9"/>
        <end position="107"/>
    </location>
</feature>
<sequence>MEEENYSLKIEATEVIKEISFAVHDVKMSKALPNTDENVYFNLETKEHLCYCVELTPKGFRLASHKFDTLENGEDKYYETIYSLLDSISPEYRNTFGDTLIQKLQGLQNSKDDGVTDDPS</sequence>
<dbReference type="GO" id="GO:0051018">
    <property type="term" value="F:protein kinase A binding"/>
    <property type="evidence" value="ECO:0007669"/>
    <property type="project" value="TreeGrafter"/>
</dbReference>
<evidence type="ECO:0000259" key="2">
    <source>
        <dbReference type="Pfam" id="PF05303"/>
    </source>
</evidence>
<dbReference type="PANTHER" id="PTHR12490:SF4">
    <property type="entry name" value="GSK3B-INTERACTING PROTEIN"/>
    <property type="match status" value="1"/>
</dbReference>
<comment type="caution">
    <text evidence="3">The sequence shown here is derived from an EMBL/GenBank/DDBJ whole genome shotgun (WGS) entry which is preliminary data.</text>
</comment>
<evidence type="ECO:0000313" key="3">
    <source>
        <dbReference type="EMBL" id="KAH3738473.1"/>
    </source>
</evidence>
<dbReference type="PANTHER" id="PTHR12490">
    <property type="entry name" value="GSK3B-INTERACTING PROTEIN"/>
    <property type="match status" value="1"/>
</dbReference>
<dbReference type="SUPFAM" id="SSF103107">
    <property type="entry name" value="Hypothetical protein c14orf129, hspc210"/>
    <property type="match status" value="1"/>
</dbReference>
<reference evidence="3" key="2">
    <citation type="submission" date="2020-11" db="EMBL/GenBank/DDBJ databases">
        <authorList>
            <person name="McCartney M.A."/>
            <person name="Auch B."/>
            <person name="Kono T."/>
            <person name="Mallez S."/>
            <person name="Becker A."/>
            <person name="Gohl D.M."/>
            <person name="Silverstein K.A.T."/>
            <person name="Koren S."/>
            <person name="Bechman K.B."/>
            <person name="Herman A."/>
            <person name="Abrahante J.E."/>
            <person name="Garbe J."/>
        </authorList>
    </citation>
    <scope>NUCLEOTIDE SEQUENCE</scope>
    <source>
        <strain evidence="3">Duluth1</strain>
        <tissue evidence="3">Whole animal</tissue>
    </source>
</reference>
<dbReference type="Pfam" id="PF05303">
    <property type="entry name" value="GSKIP_dom"/>
    <property type="match status" value="1"/>
</dbReference>
<name>A0A9D4HZF2_DREPO</name>
<reference evidence="3" key="1">
    <citation type="journal article" date="2019" name="bioRxiv">
        <title>The Genome of the Zebra Mussel, Dreissena polymorpha: A Resource for Invasive Species Research.</title>
        <authorList>
            <person name="McCartney M.A."/>
            <person name="Auch B."/>
            <person name="Kono T."/>
            <person name="Mallez S."/>
            <person name="Zhang Y."/>
            <person name="Obille A."/>
            <person name="Becker A."/>
            <person name="Abrahante J.E."/>
            <person name="Garbe J."/>
            <person name="Badalamenti J.P."/>
            <person name="Herman A."/>
            <person name="Mangelson H."/>
            <person name="Liachko I."/>
            <person name="Sullivan S."/>
            <person name="Sone E.D."/>
            <person name="Koren S."/>
            <person name="Silverstein K.A.T."/>
            <person name="Beckman K.B."/>
            <person name="Gohl D.M."/>
        </authorList>
    </citation>
    <scope>NUCLEOTIDE SEQUENCE</scope>
    <source>
        <strain evidence="3">Duluth1</strain>
        <tissue evidence="3">Whole animal</tissue>
    </source>
</reference>
<dbReference type="EMBL" id="JAIWYP010000011">
    <property type="protein sequence ID" value="KAH3738473.1"/>
    <property type="molecule type" value="Genomic_DNA"/>
</dbReference>
<dbReference type="GO" id="GO:0060828">
    <property type="term" value="P:regulation of canonical Wnt signaling pathway"/>
    <property type="evidence" value="ECO:0007669"/>
    <property type="project" value="InterPro"/>
</dbReference>
<dbReference type="AlphaFoldDB" id="A0A9D4HZF2"/>
<dbReference type="Proteomes" id="UP000828390">
    <property type="component" value="Unassembled WGS sequence"/>
</dbReference>
<dbReference type="InterPro" id="IPR023231">
    <property type="entry name" value="GSKIP_dom_sf"/>
</dbReference>
<dbReference type="InterPro" id="IPR037395">
    <property type="entry name" value="GSKIP"/>
</dbReference>
<comment type="similarity">
    <text evidence="1">Belongs to the GSKIP family.</text>
</comment>
<proteinExistence type="inferred from homology"/>
<evidence type="ECO:0000313" key="4">
    <source>
        <dbReference type="Proteomes" id="UP000828390"/>
    </source>
</evidence>
<keyword evidence="4" id="KW-1185">Reference proteome</keyword>